<dbReference type="EMBL" id="CAKKNE010000003">
    <property type="protein sequence ID" value="CAH0372804.1"/>
    <property type="molecule type" value="Genomic_DNA"/>
</dbReference>
<evidence type="ECO:0000313" key="2">
    <source>
        <dbReference type="EMBL" id="CAH0372804.1"/>
    </source>
</evidence>
<comment type="caution">
    <text evidence="2">The sequence shown here is derived from an EMBL/GenBank/DDBJ whole genome shotgun (WGS) entry which is preliminary data.</text>
</comment>
<reference evidence="2" key="1">
    <citation type="submission" date="2021-11" db="EMBL/GenBank/DDBJ databases">
        <authorList>
            <consortium name="Genoscope - CEA"/>
            <person name="William W."/>
        </authorList>
    </citation>
    <scope>NUCLEOTIDE SEQUENCE</scope>
</reference>
<feature type="region of interest" description="Disordered" evidence="1">
    <location>
        <begin position="1"/>
        <end position="28"/>
    </location>
</feature>
<accession>A0A8J2WYM8</accession>
<sequence>MNDEEPPPGAALAVEPSEAPEPKKPGLGLGALAKVAGRLKQTDAQKADRDRRRKKRELLRHLKKRRLLETFTANDRTEALRADVRRAEGEAVGAFVGPELMDILFRRFEPKGVSKADVRRLAAINYTPSQFDLS</sequence>
<name>A0A8J2WYM8_9STRA</name>
<proteinExistence type="predicted"/>
<evidence type="ECO:0000256" key="1">
    <source>
        <dbReference type="SAM" id="MobiDB-lite"/>
    </source>
</evidence>
<evidence type="ECO:0000313" key="3">
    <source>
        <dbReference type="Proteomes" id="UP000789595"/>
    </source>
</evidence>
<gene>
    <name evidence="2" type="ORF">PECAL_3P28470</name>
</gene>
<protein>
    <submittedName>
        <fullName evidence="2">Uncharacterized protein</fullName>
    </submittedName>
</protein>
<keyword evidence="3" id="KW-1185">Reference proteome</keyword>
<organism evidence="2 3">
    <name type="scientific">Pelagomonas calceolata</name>
    <dbReference type="NCBI Taxonomy" id="35677"/>
    <lineage>
        <taxon>Eukaryota</taxon>
        <taxon>Sar</taxon>
        <taxon>Stramenopiles</taxon>
        <taxon>Ochrophyta</taxon>
        <taxon>Pelagophyceae</taxon>
        <taxon>Pelagomonadales</taxon>
        <taxon>Pelagomonadaceae</taxon>
        <taxon>Pelagomonas</taxon>
    </lineage>
</organism>
<dbReference type="Proteomes" id="UP000789595">
    <property type="component" value="Unassembled WGS sequence"/>
</dbReference>
<dbReference type="AlphaFoldDB" id="A0A8J2WYM8"/>